<protein>
    <submittedName>
        <fullName evidence="2">Uncharacterized protein</fullName>
    </submittedName>
</protein>
<keyword evidence="1" id="KW-0812">Transmembrane</keyword>
<keyword evidence="3" id="KW-1185">Reference proteome</keyword>
<reference evidence="2 3" key="1">
    <citation type="submission" date="2023-03" db="EMBL/GenBank/DDBJ databases">
        <title>High recombination rates correlate with genetic variation in Cardiocondyla obscurior ants.</title>
        <authorList>
            <person name="Errbii M."/>
        </authorList>
    </citation>
    <scope>NUCLEOTIDE SEQUENCE [LARGE SCALE GENOMIC DNA]</scope>
    <source>
        <strain evidence="2">Alpha-2009</strain>
        <tissue evidence="2">Whole body</tissue>
    </source>
</reference>
<evidence type="ECO:0000256" key="1">
    <source>
        <dbReference type="SAM" id="Phobius"/>
    </source>
</evidence>
<evidence type="ECO:0000313" key="3">
    <source>
        <dbReference type="Proteomes" id="UP001430953"/>
    </source>
</evidence>
<sequence>MSLNGDHRSGGTQIFISLLLWESCNYNARTFAFEYLRPIFTDFQANTPQYSREDRRAKNKVLYIRRGRIRVARLYFSLSFFCVPVLSIAGATDNVRVPSPAPASGILYRLGDGRYRTRA</sequence>
<dbReference type="Proteomes" id="UP001430953">
    <property type="component" value="Unassembled WGS sequence"/>
</dbReference>
<organism evidence="2 3">
    <name type="scientific">Cardiocondyla obscurior</name>
    <dbReference type="NCBI Taxonomy" id="286306"/>
    <lineage>
        <taxon>Eukaryota</taxon>
        <taxon>Metazoa</taxon>
        <taxon>Ecdysozoa</taxon>
        <taxon>Arthropoda</taxon>
        <taxon>Hexapoda</taxon>
        <taxon>Insecta</taxon>
        <taxon>Pterygota</taxon>
        <taxon>Neoptera</taxon>
        <taxon>Endopterygota</taxon>
        <taxon>Hymenoptera</taxon>
        <taxon>Apocrita</taxon>
        <taxon>Aculeata</taxon>
        <taxon>Formicoidea</taxon>
        <taxon>Formicidae</taxon>
        <taxon>Myrmicinae</taxon>
        <taxon>Cardiocondyla</taxon>
    </lineage>
</organism>
<keyword evidence="1" id="KW-1133">Transmembrane helix</keyword>
<name>A0AAW2FW75_9HYME</name>
<feature type="transmembrane region" description="Helical" evidence="1">
    <location>
        <begin position="74"/>
        <end position="92"/>
    </location>
</feature>
<dbReference type="EMBL" id="JADYXP020000007">
    <property type="protein sequence ID" value="KAL0120043.1"/>
    <property type="molecule type" value="Genomic_DNA"/>
</dbReference>
<keyword evidence="1" id="KW-0472">Membrane</keyword>
<dbReference type="AlphaFoldDB" id="A0AAW2FW75"/>
<comment type="caution">
    <text evidence="2">The sequence shown here is derived from an EMBL/GenBank/DDBJ whole genome shotgun (WGS) entry which is preliminary data.</text>
</comment>
<evidence type="ECO:0000313" key="2">
    <source>
        <dbReference type="EMBL" id="KAL0120043.1"/>
    </source>
</evidence>
<gene>
    <name evidence="2" type="ORF">PUN28_008015</name>
</gene>
<proteinExistence type="predicted"/>
<accession>A0AAW2FW75</accession>